<dbReference type="RefSeq" id="WP_380637951.1">
    <property type="nucleotide sequence ID" value="NZ_JBHSQO010000020.1"/>
</dbReference>
<dbReference type="InterPro" id="IPR045851">
    <property type="entry name" value="AMP-bd_C_sf"/>
</dbReference>
<dbReference type="PANTHER" id="PTHR45527">
    <property type="entry name" value="NONRIBOSOMAL PEPTIDE SYNTHETASE"/>
    <property type="match status" value="1"/>
</dbReference>
<dbReference type="Pfam" id="PF00501">
    <property type="entry name" value="AMP-binding"/>
    <property type="match status" value="1"/>
</dbReference>
<keyword evidence="5" id="KW-1185">Reference proteome</keyword>
<evidence type="ECO:0000256" key="2">
    <source>
        <dbReference type="ARBA" id="ARBA00022553"/>
    </source>
</evidence>
<dbReference type="InterPro" id="IPR020806">
    <property type="entry name" value="PKS_PP-bd"/>
</dbReference>
<feature type="domain" description="Carrier" evidence="3">
    <location>
        <begin position="498"/>
        <end position="576"/>
    </location>
</feature>
<accession>A0ABW1P7S1</accession>
<dbReference type="InterPro" id="IPR036736">
    <property type="entry name" value="ACP-like_sf"/>
</dbReference>
<comment type="caution">
    <text evidence="4">The sequence shown here is derived from an EMBL/GenBank/DDBJ whole genome shotgun (WGS) entry which is preliminary data.</text>
</comment>
<dbReference type="Gene3D" id="1.10.1200.10">
    <property type="entry name" value="ACP-like"/>
    <property type="match status" value="1"/>
</dbReference>
<gene>
    <name evidence="4" type="ORF">ACFP3R_20520</name>
</gene>
<evidence type="ECO:0000256" key="1">
    <source>
        <dbReference type="ARBA" id="ARBA00022450"/>
    </source>
</evidence>
<evidence type="ECO:0000259" key="3">
    <source>
        <dbReference type="PROSITE" id="PS50075"/>
    </source>
</evidence>
<dbReference type="InterPro" id="IPR000873">
    <property type="entry name" value="AMP-dep_synth/lig_dom"/>
</dbReference>
<dbReference type="PANTHER" id="PTHR45527:SF1">
    <property type="entry name" value="FATTY ACID SYNTHASE"/>
    <property type="match status" value="1"/>
</dbReference>
<dbReference type="InterPro" id="IPR042099">
    <property type="entry name" value="ANL_N_sf"/>
</dbReference>
<proteinExistence type="predicted"/>
<sequence length="578" mass="61262">MSITAELARVAAATPDAPALLDRDRELTFRQLLAEVRRIAGVLAAHGVPRGARVAVPAERHWSTVAGALGVLHAGAAYLPVSPGDPPDRLRSTLTTAGAVAVLARDATLAALAPALRGLDVAPLSVDGHAAGSTPVVSPDDLAYLMFTSGSTGVPKGVLVPHRAVLTAGAALRERYGITHRDRVLNLTPLIWDTSGEEIYPTLFGGAAVVCDDRTADASMATLLAVVADRGVTVVNLATALWNELVDHLVTTGEPLPASLRLVVMGGEEARARTVRLWSERVPEHVRLINAYGQTETVMVTHAADIGGRVGRALRDTDDVPIGHALPHVEEILAPREGGAAELSVAGPTVAWGYHHRPDLTAERFAPERAGRAYRTGDLVRTRPDGSLSFIGRADRQLKVRGVRVEPAEVERAMTACPGVTTATVFAVDGEHPTLIGVYLPSATDPATPADVVRALEASLPRTMLPHHVHARSSLPLTATGKVDVAALRAAFTPRAPAPVEDDAHDVLTHVETAYREVLDAEVDTDSSYFELGGDSLIAVRLLTRLHQRVGVRLGVRDVFEHPTPRLLAKLVEARVSG</sequence>
<keyword evidence="1" id="KW-0596">Phosphopantetheine</keyword>
<dbReference type="Gene3D" id="3.40.50.12780">
    <property type="entry name" value="N-terminal domain of ligase-like"/>
    <property type="match status" value="1"/>
</dbReference>
<dbReference type="SUPFAM" id="SSF47336">
    <property type="entry name" value="ACP-like"/>
    <property type="match status" value="1"/>
</dbReference>
<dbReference type="Proteomes" id="UP001596220">
    <property type="component" value="Unassembled WGS sequence"/>
</dbReference>
<evidence type="ECO:0000313" key="4">
    <source>
        <dbReference type="EMBL" id="MFC6091663.1"/>
    </source>
</evidence>
<dbReference type="InterPro" id="IPR025110">
    <property type="entry name" value="AMP-bd_C"/>
</dbReference>
<dbReference type="CDD" id="cd05930">
    <property type="entry name" value="A_NRPS"/>
    <property type="match status" value="1"/>
</dbReference>
<dbReference type="NCBIfam" id="TIGR01733">
    <property type="entry name" value="AA-adenyl-dom"/>
    <property type="match status" value="1"/>
</dbReference>
<dbReference type="InterPro" id="IPR010071">
    <property type="entry name" value="AA_adenyl_dom"/>
</dbReference>
<dbReference type="PROSITE" id="PS00012">
    <property type="entry name" value="PHOSPHOPANTETHEINE"/>
    <property type="match status" value="1"/>
</dbReference>
<evidence type="ECO:0000313" key="5">
    <source>
        <dbReference type="Proteomes" id="UP001596220"/>
    </source>
</evidence>
<organism evidence="4 5">
    <name type="scientific">Saccharothrix lopnurensis</name>
    <dbReference type="NCBI Taxonomy" id="1670621"/>
    <lineage>
        <taxon>Bacteria</taxon>
        <taxon>Bacillati</taxon>
        <taxon>Actinomycetota</taxon>
        <taxon>Actinomycetes</taxon>
        <taxon>Pseudonocardiales</taxon>
        <taxon>Pseudonocardiaceae</taxon>
        <taxon>Saccharothrix</taxon>
    </lineage>
</organism>
<dbReference type="Pfam" id="PF00550">
    <property type="entry name" value="PP-binding"/>
    <property type="match status" value="1"/>
</dbReference>
<dbReference type="InterPro" id="IPR020845">
    <property type="entry name" value="AMP-binding_CS"/>
</dbReference>
<protein>
    <submittedName>
        <fullName evidence="4">Amino acid adenylation domain-containing protein</fullName>
    </submittedName>
</protein>
<dbReference type="EMBL" id="JBHSQO010000020">
    <property type="protein sequence ID" value="MFC6091663.1"/>
    <property type="molecule type" value="Genomic_DNA"/>
</dbReference>
<name>A0ABW1P7S1_9PSEU</name>
<dbReference type="PROSITE" id="PS00455">
    <property type="entry name" value="AMP_BINDING"/>
    <property type="match status" value="1"/>
</dbReference>
<dbReference type="InterPro" id="IPR009081">
    <property type="entry name" value="PP-bd_ACP"/>
</dbReference>
<dbReference type="PROSITE" id="PS50075">
    <property type="entry name" value="CARRIER"/>
    <property type="match status" value="1"/>
</dbReference>
<dbReference type="InterPro" id="IPR006162">
    <property type="entry name" value="Ppantetheine_attach_site"/>
</dbReference>
<dbReference type="SUPFAM" id="SSF56801">
    <property type="entry name" value="Acetyl-CoA synthetase-like"/>
    <property type="match status" value="1"/>
</dbReference>
<dbReference type="Pfam" id="PF13193">
    <property type="entry name" value="AMP-binding_C"/>
    <property type="match status" value="1"/>
</dbReference>
<keyword evidence="2" id="KW-0597">Phosphoprotein</keyword>
<reference evidence="5" key="1">
    <citation type="journal article" date="2019" name="Int. J. Syst. Evol. Microbiol.">
        <title>The Global Catalogue of Microorganisms (GCM) 10K type strain sequencing project: providing services to taxonomists for standard genome sequencing and annotation.</title>
        <authorList>
            <consortium name="The Broad Institute Genomics Platform"/>
            <consortium name="The Broad Institute Genome Sequencing Center for Infectious Disease"/>
            <person name="Wu L."/>
            <person name="Ma J."/>
        </authorList>
    </citation>
    <scope>NUCLEOTIDE SEQUENCE [LARGE SCALE GENOMIC DNA]</scope>
    <source>
        <strain evidence="5">CGMCC 4.7246</strain>
    </source>
</reference>
<dbReference type="Gene3D" id="3.30.300.30">
    <property type="match status" value="1"/>
</dbReference>
<dbReference type="SMART" id="SM00823">
    <property type="entry name" value="PKS_PP"/>
    <property type="match status" value="1"/>
</dbReference>